<organism evidence="3 4">
    <name type="scientific">Sphingomonas olei</name>
    <dbReference type="NCBI Taxonomy" id="1886787"/>
    <lineage>
        <taxon>Bacteria</taxon>
        <taxon>Pseudomonadati</taxon>
        <taxon>Pseudomonadota</taxon>
        <taxon>Alphaproteobacteria</taxon>
        <taxon>Sphingomonadales</taxon>
        <taxon>Sphingomonadaceae</taxon>
        <taxon>Sphingomonas</taxon>
    </lineage>
</organism>
<feature type="signal peptide" evidence="2">
    <location>
        <begin position="1"/>
        <end position="25"/>
    </location>
</feature>
<gene>
    <name evidence="3" type="ORF">E5988_01015</name>
</gene>
<sequence length="177" mass="18416">MRLLPAAALLLPISMAACVAPPADAPPPPRPPVTTPPPPPPPKPAPLAADWQDWPLTPGTWRYARESGGTRAVFGPANGAPLLSLRCDLAGRRLVLSRPGALPGAMTIRTSSTTRAVPVQVSTGSAPSAQAVFTAREPLLDAMAFSRGRVAIEQPGARTLVVPPYAEVGRVIEDCRG</sequence>
<feature type="chain" id="PRO_5046721091" description="Lipoprotein" evidence="2">
    <location>
        <begin position="26"/>
        <end position="177"/>
    </location>
</feature>
<keyword evidence="4" id="KW-1185">Reference proteome</keyword>
<comment type="caution">
    <text evidence="3">The sequence shown here is derived from an EMBL/GenBank/DDBJ whole genome shotgun (WGS) entry which is preliminary data.</text>
</comment>
<accession>A0ABY2QLF5</accession>
<evidence type="ECO:0000256" key="1">
    <source>
        <dbReference type="SAM" id="MobiDB-lite"/>
    </source>
</evidence>
<feature type="region of interest" description="Disordered" evidence="1">
    <location>
        <begin position="23"/>
        <end position="47"/>
    </location>
</feature>
<reference evidence="3 4" key="1">
    <citation type="submission" date="2019-04" db="EMBL/GenBank/DDBJ databases">
        <title>Microbes associate with the intestines of laboratory mice.</title>
        <authorList>
            <person name="Navarre W."/>
            <person name="Wong E."/>
            <person name="Huang K.C."/>
            <person name="Tropini C."/>
            <person name="Ng K."/>
            <person name="Yu B."/>
        </authorList>
    </citation>
    <scope>NUCLEOTIDE SEQUENCE [LARGE SCALE GENOMIC DNA]</scope>
    <source>
        <strain evidence="3 4">NM83_B4-11</strain>
    </source>
</reference>
<protein>
    <recommendedName>
        <fullName evidence="5">Lipoprotein</fullName>
    </recommendedName>
</protein>
<dbReference type="EMBL" id="SSTI01000001">
    <property type="protein sequence ID" value="THG42075.1"/>
    <property type="molecule type" value="Genomic_DNA"/>
</dbReference>
<evidence type="ECO:0000313" key="3">
    <source>
        <dbReference type="EMBL" id="THG42075.1"/>
    </source>
</evidence>
<evidence type="ECO:0000256" key="2">
    <source>
        <dbReference type="SAM" id="SignalP"/>
    </source>
</evidence>
<keyword evidence="2" id="KW-0732">Signal</keyword>
<dbReference type="PROSITE" id="PS51257">
    <property type="entry name" value="PROKAR_LIPOPROTEIN"/>
    <property type="match status" value="1"/>
</dbReference>
<evidence type="ECO:0008006" key="5">
    <source>
        <dbReference type="Google" id="ProtNLM"/>
    </source>
</evidence>
<proteinExistence type="predicted"/>
<evidence type="ECO:0000313" key="4">
    <source>
        <dbReference type="Proteomes" id="UP000308038"/>
    </source>
</evidence>
<dbReference type="RefSeq" id="WP_136450449.1">
    <property type="nucleotide sequence ID" value="NZ_SSTI01000001.1"/>
</dbReference>
<feature type="compositionally biased region" description="Pro residues" evidence="1">
    <location>
        <begin position="23"/>
        <end position="45"/>
    </location>
</feature>
<dbReference type="Proteomes" id="UP000308038">
    <property type="component" value="Unassembled WGS sequence"/>
</dbReference>
<name>A0ABY2QLF5_9SPHN</name>